<dbReference type="Proteomes" id="UP001231189">
    <property type="component" value="Unassembled WGS sequence"/>
</dbReference>
<protein>
    <submittedName>
        <fullName evidence="3">Uncharacterized protein</fullName>
    </submittedName>
</protein>
<organism evidence="3 4">
    <name type="scientific">Lolium multiflorum</name>
    <name type="common">Italian ryegrass</name>
    <name type="synonym">Lolium perenne subsp. multiflorum</name>
    <dbReference type="NCBI Taxonomy" id="4521"/>
    <lineage>
        <taxon>Eukaryota</taxon>
        <taxon>Viridiplantae</taxon>
        <taxon>Streptophyta</taxon>
        <taxon>Embryophyta</taxon>
        <taxon>Tracheophyta</taxon>
        <taxon>Spermatophyta</taxon>
        <taxon>Magnoliopsida</taxon>
        <taxon>Liliopsida</taxon>
        <taxon>Poales</taxon>
        <taxon>Poaceae</taxon>
        <taxon>BOP clade</taxon>
        <taxon>Pooideae</taxon>
        <taxon>Poodae</taxon>
        <taxon>Poeae</taxon>
        <taxon>Poeae Chloroplast Group 2 (Poeae type)</taxon>
        <taxon>Loliodinae</taxon>
        <taxon>Loliinae</taxon>
        <taxon>Lolium</taxon>
    </lineage>
</organism>
<evidence type="ECO:0000256" key="2">
    <source>
        <dbReference type="SAM" id="MobiDB-lite"/>
    </source>
</evidence>
<evidence type="ECO:0000256" key="1">
    <source>
        <dbReference type="SAM" id="Coils"/>
    </source>
</evidence>
<reference evidence="3" key="1">
    <citation type="submission" date="2023-07" db="EMBL/GenBank/DDBJ databases">
        <title>A chromosome-level genome assembly of Lolium multiflorum.</title>
        <authorList>
            <person name="Chen Y."/>
            <person name="Copetti D."/>
            <person name="Kolliker R."/>
            <person name="Studer B."/>
        </authorList>
    </citation>
    <scope>NUCLEOTIDE SEQUENCE</scope>
    <source>
        <strain evidence="3">02402/16</strain>
        <tissue evidence="3">Leaf</tissue>
    </source>
</reference>
<proteinExistence type="predicted"/>
<name>A0AAD8WG88_LOLMU</name>
<feature type="coiled-coil region" evidence="1">
    <location>
        <begin position="95"/>
        <end position="129"/>
    </location>
</feature>
<keyword evidence="1" id="KW-0175">Coiled coil</keyword>
<gene>
    <name evidence="3" type="ORF">QYE76_048800</name>
</gene>
<keyword evidence="4" id="KW-1185">Reference proteome</keyword>
<dbReference type="EMBL" id="JAUUTY010000003">
    <property type="protein sequence ID" value="KAK1660641.1"/>
    <property type="molecule type" value="Genomic_DNA"/>
</dbReference>
<evidence type="ECO:0000313" key="4">
    <source>
        <dbReference type="Proteomes" id="UP001231189"/>
    </source>
</evidence>
<feature type="region of interest" description="Disordered" evidence="2">
    <location>
        <begin position="1"/>
        <end position="55"/>
    </location>
</feature>
<accession>A0AAD8WG88</accession>
<comment type="caution">
    <text evidence="3">The sequence shown here is derived from an EMBL/GenBank/DDBJ whole genome shotgun (WGS) entry which is preliminary data.</text>
</comment>
<evidence type="ECO:0000313" key="3">
    <source>
        <dbReference type="EMBL" id="KAK1660641.1"/>
    </source>
</evidence>
<dbReference type="AlphaFoldDB" id="A0AAD8WG88"/>
<sequence>MKLGATPGDAAGTGSSTIVDNLAASPRRRSPDLRSQDDGLSSLGGQAHGGGAYTRDHLPTSSVACEIDGPLLCFKILAKERKTLCRQHAKKDYTIARLRAKIAFLEETVKAQETQLKDLEGEGEDIQGDGTSYLSDDDDFEEDEDLVFHPYVDGYEFMEAGVDDFIPIDVDEE</sequence>